<protein>
    <submittedName>
        <fullName evidence="2">Alpha-ketoglutarate-dependent dioxygenase AlkB</fullName>
    </submittedName>
</protein>
<organism evidence="2 3">
    <name type="scientific">Hymenobacter ruricola</name>
    <dbReference type="NCBI Taxonomy" id="2791023"/>
    <lineage>
        <taxon>Bacteria</taxon>
        <taxon>Pseudomonadati</taxon>
        <taxon>Bacteroidota</taxon>
        <taxon>Cytophagia</taxon>
        <taxon>Cytophagales</taxon>
        <taxon>Hymenobacteraceae</taxon>
        <taxon>Hymenobacter</taxon>
    </lineage>
</organism>
<dbReference type="InterPro" id="IPR037151">
    <property type="entry name" value="AlkB-like_sf"/>
</dbReference>
<keyword evidence="2" id="KW-0560">Oxidoreductase</keyword>
<proteinExistence type="predicted"/>
<dbReference type="Proteomes" id="UP000618931">
    <property type="component" value="Unassembled WGS sequence"/>
</dbReference>
<keyword evidence="3" id="KW-1185">Reference proteome</keyword>
<evidence type="ECO:0000259" key="1">
    <source>
        <dbReference type="PROSITE" id="PS51471"/>
    </source>
</evidence>
<dbReference type="RefSeq" id="WP_196293933.1">
    <property type="nucleotide sequence ID" value="NZ_JADQDM010000007.1"/>
</dbReference>
<feature type="domain" description="Fe2OG dioxygenase" evidence="1">
    <location>
        <begin position="100"/>
        <end position="203"/>
    </location>
</feature>
<dbReference type="Pfam" id="PF13532">
    <property type="entry name" value="2OG-FeII_Oxy_2"/>
    <property type="match status" value="1"/>
</dbReference>
<reference evidence="2 3" key="1">
    <citation type="submission" date="2020-11" db="EMBL/GenBank/DDBJ databases">
        <authorList>
            <person name="Kim M.K."/>
        </authorList>
    </citation>
    <scope>NUCLEOTIDE SEQUENCE [LARGE SCALE GENOMIC DNA]</scope>
    <source>
        <strain evidence="2 3">BT662</strain>
    </source>
</reference>
<comment type="caution">
    <text evidence="2">The sequence shown here is derived from an EMBL/GenBank/DDBJ whole genome shotgun (WGS) entry which is preliminary data.</text>
</comment>
<dbReference type="GO" id="GO:0051213">
    <property type="term" value="F:dioxygenase activity"/>
    <property type="evidence" value="ECO:0007669"/>
    <property type="project" value="UniProtKB-KW"/>
</dbReference>
<dbReference type="InterPro" id="IPR032857">
    <property type="entry name" value="ALKBH4"/>
</dbReference>
<dbReference type="PANTHER" id="PTHR12463">
    <property type="entry name" value="OXYGENASE-RELATED"/>
    <property type="match status" value="1"/>
</dbReference>
<dbReference type="InterPro" id="IPR027450">
    <property type="entry name" value="AlkB-like"/>
</dbReference>
<evidence type="ECO:0000313" key="3">
    <source>
        <dbReference type="Proteomes" id="UP000618931"/>
    </source>
</evidence>
<evidence type="ECO:0000313" key="2">
    <source>
        <dbReference type="EMBL" id="MBF9222492.1"/>
    </source>
</evidence>
<dbReference type="PROSITE" id="PS51471">
    <property type="entry name" value="FE2OG_OXY"/>
    <property type="match status" value="1"/>
</dbReference>
<dbReference type="SUPFAM" id="SSF51197">
    <property type="entry name" value="Clavaminate synthase-like"/>
    <property type="match status" value="1"/>
</dbReference>
<sequence>MNFSLFNPTECVLTLNSAEPIPGLQYLSDYVDSRLQARLLTCIDESPWQDDLKRRVQHYGYRYDYKSRRVDRSQYLGPLPSWCEYYAQQFYAAGYFTDAPPDQVIVNEYEPGQGIAPHIDCTPCFDDTVVSISLGSACIMNLSRADDSTQTFDQVLMPGSTLILQGEARFKWRHGIRPVKADIIKGQRVARQRRVSLTFRKVRLT</sequence>
<gene>
    <name evidence="2" type="ORF">I2H31_15420</name>
</gene>
<name>A0ABS0I689_9BACT</name>
<keyword evidence="2" id="KW-0223">Dioxygenase</keyword>
<dbReference type="Gene3D" id="2.60.120.590">
    <property type="entry name" value="Alpha-ketoglutarate-dependent dioxygenase AlkB-like"/>
    <property type="match status" value="1"/>
</dbReference>
<dbReference type="PANTHER" id="PTHR12463:SF1">
    <property type="entry name" value="2-OXOGLUTARATE AND FE-DEPENDENT OXYGENASE FAMILY PROTEIN"/>
    <property type="match status" value="1"/>
</dbReference>
<dbReference type="EMBL" id="JADQDM010000007">
    <property type="protein sequence ID" value="MBF9222492.1"/>
    <property type="molecule type" value="Genomic_DNA"/>
</dbReference>
<dbReference type="InterPro" id="IPR005123">
    <property type="entry name" value="Oxoglu/Fe-dep_dioxygenase_dom"/>
</dbReference>
<accession>A0ABS0I689</accession>